<dbReference type="GeneID" id="117142885"/>
<dbReference type="GO" id="GO:0003682">
    <property type="term" value="F:chromatin binding"/>
    <property type="evidence" value="ECO:0007669"/>
    <property type="project" value="TreeGrafter"/>
</dbReference>
<feature type="compositionally biased region" description="Low complexity" evidence="3">
    <location>
        <begin position="813"/>
        <end position="861"/>
    </location>
</feature>
<dbReference type="InterPro" id="IPR040930">
    <property type="entry name" value="AF-9_AHD"/>
</dbReference>
<proteinExistence type="predicted"/>
<protein>
    <submittedName>
        <fullName evidence="6">Protein AF-9</fullName>
    </submittedName>
</protein>
<dbReference type="InterPro" id="IPR055129">
    <property type="entry name" value="YEATS_dom"/>
</dbReference>
<dbReference type="InterPro" id="IPR052790">
    <property type="entry name" value="YEATS_domain"/>
</dbReference>
<dbReference type="GO" id="GO:0045893">
    <property type="term" value="P:positive regulation of DNA-templated transcription"/>
    <property type="evidence" value="ECO:0007669"/>
    <property type="project" value="TreeGrafter"/>
</dbReference>
<feature type="compositionally biased region" description="Low complexity" evidence="3">
    <location>
        <begin position="657"/>
        <end position="671"/>
    </location>
</feature>
<feature type="compositionally biased region" description="Basic and acidic residues" evidence="3">
    <location>
        <begin position="373"/>
        <end position="394"/>
    </location>
</feature>
<dbReference type="PANTHER" id="PTHR47827:SF3">
    <property type="entry name" value="AF-9 ANC1 HOMOLOGY DOMAIN-CONTAINING PROTEIN"/>
    <property type="match status" value="1"/>
</dbReference>
<evidence type="ECO:0000256" key="3">
    <source>
        <dbReference type="SAM" id="MobiDB-lite"/>
    </source>
</evidence>
<dbReference type="Gene3D" id="1.20.1270.290">
    <property type="match status" value="1"/>
</dbReference>
<feature type="compositionally biased region" description="Basic and acidic residues" evidence="3">
    <location>
        <begin position="703"/>
        <end position="753"/>
    </location>
</feature>
<gene>
    <name evidence="6" type="primary">LOC117142885</name>
</gene>
<feature type="compositionally biased region" description="Polar residues" evidence="3">
    <location>
        <begin position="635"/>
        <end position="653"/>
    </location>
</feature>
<dbReference type="PROSITE" id="PS51037">
    <property type="entry name" value="YEATS"/>
    <property type="match status" value="1"/>
</dbReference>
<keyword evidence="1 2" id="KW-0539">Nucleus</keyword>
<feature type="compositionally biased region" description="Basic and acidic residues" evidence="3">
    <location>
        <begin position="519"/>
        <end position="552"/>
    </location>
</feature>
<feature type="domain" description="YEATS" evidence="4">
    <location>
        <begin position="1"/>
        <end position="135"/>
    </location>
</feature>
<evidence type="ECO:0000313" key="6">
    <source>
        <dbReference type="RefSeq" id="XP_033163049.1"/>
    </source>
</evidence>
<evidence type="ECO:0000256" key="2">
    <source>
        <dbReference type="PROSITE-ProRule" id="PRU00376"/>
    </source>
</evidence>
<feature type="compositionally biased region" description="Polar residues" evidence="3">
    <location>
        <begin position="672"/>
        <end position="702"/>
    </location>
</feature>
<feature type="compositionally biased region" description="Polar residues" evidence="3">
    <location>
        <begin position="433"/>
        <end position="462"/>
    </location>
</feature>
<evidence type="ECO:0000313" key="5">
    <source>
        <dbReference type="Proteomes" id="UP000515162"/>
    </source>
</evidence>
<feature type="compositionally biased region" description="Polar residues" evidence="3">
    <location>
        <begin position="155"/>
        <end position="169"/>
    </location>
</feature>
<reference evidence="6" key="1">
    <citation type="submission" date="2025-08" db="UniProtKB">
        <authorList>
            <consortium name="RefSeq"/>
        </authorList>
    </citation>
    <scope>IDENTIFICATION</scope>
    <source>
        <strain evidence="6">Mau12</strain>
        <tissue evidence="6">Whole Body</tissue>
    </source>
</reference>
<feature type="compositionally biased region" description="Low complexity" evidence="3">
    <location>
        <begin position="463"/>
        <end position="475"/>
    </location>
</feature>
<organism evidence="5 6">
    <name type="scientific">Drosophila mauritiana</name>
    <name type="common">Fruit fly</name>
    <dbReference type="NCBI Taxonomy" id="7226"/>
    <lineage>
        <taxon>Eukaryota</taxon>
        <taxon>Metazoa</taxon>
        <taxon>Ecdysozoa</taxon>
        <taxon>Arthropoda</taxon>
        <taxon>Hexapoda</taxon>
        <taxon>Insecta</taxon>
        <taxon>Pterygota</taxon>
        <taxon>Neoptera</taxon>
        <taxon>Endopterygota</taxon>
        <taxon>Diptera</taxon>
        <taxon>Brachycera</taxon>
        <taxon>Muscomorpha</taxon>
        <taxon>Ephydroidea</taxon>
        <taxon>Drosophilidae</taxon>
        <taxon>Drosophila</taxon>
        <taxon>Sophophora</taxon>
    </lineage>
</organism>
<feature type="compositionally biased region" description="Polar residues" evidence="3">
    <location>
        <begin position="316"/>
        <end position="331"/>
    </location>
</feature>
<dbReference type="InterPro" id="IPR038704">
    <property type="entry name" value="YEAST_sf"/>
</dbReference>
<dbReference type="CTD" id="44451"/>
<feature type="compositionally biased region" description="Basic and acidic residues" evidence="3">
    <location>
        <begin position="246"/>
        <end position="313"/>
    </location>
</feature>
<evidence type="ECO:0000256" key="1">
    <source>
        <dbReference type="ARBA" id="ARBA00023242"/>
    </source>
</evidence>
<dbReference type="CDD" id="cd16906">
    <property type="entry name" value="YEATS_AF-9_like"/>
    <property type="match status" value="1"/>
</dbReference>
<feature type="compositionally biased region" description="Basic and acidic residues" evidence="3">
    <location>
        <begin position="478"/>
        <end position="498"/>
    </location>
</feature>
<sequence length="940" mass="101308">MAVKVQFEIGHTSKLRSKKTPHPQAFTHDWEIYVQGVNKADISAFVEKVVFVLHESFPKPKRVVKEPPYAIQESGYAGFLLPVEIYFRNRDEPKRIVYQYDLVLQSTGPPQHHVEVKTHIFEAPSEEFRTKLMRGGGVPVFGANIGPGSLARTLSPSVGSGETAHSNEMSGVKAKGVPGTISMNVDLNTGKKHKSRSEDPGKSNAFSALFGPPITKTSVTANNMAQVPVSKHSPEAKTAAVGGKGAFHEGREKASKDRDKSSGGDKPREKDKKDRHGRDKDRKSSKSGDGKHERDKEKSKKDKSRDKEREREQSSGNTTSANALTVATSVGTAGGLAKHTASPKPGKPNEMGAPSPKKTANDSAAGAMAPTSRSKERDEHKSVKSESKDKERSSSKKSKKDKKDKDKERDRERDKQRDESKDKRMPKDERPGQSDSPAAGNLQSAHLQQQSQVASTGKATPTSVGSNSSSSMVSNIGKQKEEATGKHSEKAAESKGDKSTSNGNATDTKKSHKHKKKDKGKDKERERNDRDKDKDKERDKDKLKEREKDKQHVTGSEKSSAVEPSPKLEGASPATEGGAPDKTPVSASASSGSKKEKHKKSKEKSSGKDEKRQREAGDKQADAKHTGKSQQSQSGQNKTPSNLDLSDMDSAQSAPDLAATNALAAAAAATLQHSDSSNSSFPDLPARSSSQQKPTKGNTGSGKETKSTGKEHKGKSKQNDKNLEKNSDKAEKPDKTPDPKLDKSEKSEKEDKKRNRRSSQSSNSGSGAGVAGAFIEPPVKASKKEQGKAAGEKSKSPSLRPARETNSTGTGAGTPNAGAGFLAPPSSSPSNNHSAAVAASLNNNNNNNNNNNTNSNSSHSPGEMTTPAQLQLPTEYLSELQELHHKIMTLQDNEELQHVVEMIAATGCYEITHKTFDFDLCKLDRGTVQRLQEFLATSVS</sequence>
<dbReference type="Pfam" id="PF17793">
    <property type="entry name" value="AHD"/>
    <property type="match status" value="1"/>
</dbReference>
<dbReference type="RefSeq" id="XP_033163049.1">
    <property type="nucleotide sequence ID" value="XM_033307158.1"/>
</dbReference>
<dbReference type="GO" id="GO:0008023">
    <property type="term" value="C:transcription elongation factor complex"/>
    <property type="evidence" value="ECO:0007669"/>
    <property type="project" value="TreeGrafter"/>
</dbReference>
<feature type="region of interest" description="Disordered" evidence="3">
    <location>
        <begin position="227"/>
        <end position="866"/>
    </location>
</feature>
<keyword evidence="5" id="KW-1185">Reference proteome</keyword>
<dbReference type="AlphaFoldDB" id="A0A6P8KFW2"/>
<feature type="compositionally biased region" description="Basic and acidic residues" evidence="3">
    <location>
        <begin position="782"/>
        <end position="795"/>
    </location>
</feature>
<dbReference type="PANTHER" id="PTHR47827">
    <property type="entry name" value="AHD DOMAIN-CONTAINING PROTEIN"/>
    <property type="match status" value="1"/>
</dbReference>
<dbReference type="Proteomes" id="UP000515162">
    <property type="component" value="Chromosome 3R"/>
</dbReference>
<accession>A0A6P8KFW2</accession>
<feature type="region of interest" description="Disordered" evidence="3">
    <location>
        <begin position="155"/>
        <end position="212"/>
    </location>
</feature>
<dbReference type="Pfam" id="PF03366">
    <property type="entry name" value="YEATS"/>
    <property type="match status" value="1"/>
</dbReference>
<comment type="subcellular location">
    <subcellularLocation>
        <location evidence="2">Nucleus</location>
    </subcellularLocation>
</comment>
<dbReference type="Gene3D" id="2.60.40.1970">
    <property type="entry name" value="YEATS domain"/>
    <property type="match status" value="1"/>
</dbReference>
<name>A0A6P8KFW2_DROMA</name>
<evidence type="ECO:0000259" key="4">
    <source>
        <dbReference type="PROSITE" id="PS51037"/>
    </source>
</evidence>
<feature type="compositionally biased region" description="Basic and acidic residues" evidence="3">
    <location>
        <begin position="603"/>
        <end position="625"/>
    </location>
</feature>
<feature type="compositionally biased region" description="Basic and acidic residues" evidence="3">
    <location>
        <begin position="401"/>
        <end position="432"/>
    </location>
</feature>